<reference evidence="1 2" key="1">
    <citation type="journal article" date="2020" name="Mol. Biol. Evol.">
        <title>Interspecific Gene Flow and the Evolution of Specialization in Black and White Rhinoceros.</title>
        <authorList>
            <person name="Moodley Y."/>
            <person name="Westbury M.V."/>
            <person name="Russo I.M."/>
            <person name="Gopalakrishnan S."/>
            <person name="Rakotoarivelo A."/>
            <person name="Olsen R.A."/>
            <person name="Prost S."/>
            <person name="Tunstall T."/>
            <person name="Ryder O.A."/>
            <person name="Dalen L."/>
            <person name="Bruford M.W."/>
        </authorList>
    </citation>
    <scope>NUCLEOTIDE SEQUENCE [LARGE SCALE GENOMIC DNA]</scope>
    <source>
        <strain evidence="1">SBR-YM</strain>
        <tissue evidence="1">Skin</tissue>
    </source>
</reference>
<proteinExistence type="predicted"/>
<sequence>MIFHRPGPRKRNLCTPALCYSPSLTEPGGPSLSVCASFKEIKNTFFLSFEKKILCFFCFFQYIPQRDMVAGAAS</sequence>
<dbReference type="Proteomes" id="UP000551758">
    <property type="component" value="Unassembled WGS sequence"/>
</dbReference>
<gene>
    <name evidence="1" type="ORF">HPG69_014975</name>
</gene>
<keyword evidence="2" id="KW-1185">Reference proteome</keyword>
<name>A0A7J7FJY7_DICBM</name>
<dbReference type="EMBL" id="JACDTQ010000370">
    <property type="protein sequence ID" value="KAF5928370.1"/>
    <property type="molecule type" value="Genomic_DNA"/>
</dbReference>
<comment type="caution">
    <text evidence="1">The sequence shown here is derived from an EMBL/GenBank/DDBJ whole genome shotgun (WGS) entry which is preliminary data.</text>
</comment>
<dbReference type="AlphaFoldDB" id="A0A7J7FJY7"/>
<organism evidence="1 2">
    <name type="scientific">Diceros bicornis minor</name>
    <name type="common">South-central black rhinoceros</name>
    <dbReference type="NCBI Taxonomy" id="77932"/>
    <lineage>
        <taxon>Eukaryota</taxon>
        <taxon>Metazoa</taxon>
        <taxon>Chordata</taxon>
        <taxon>Craniata</taxon>
        <taxon>Vertebrata</taxon>
        <taxon>Euteleostomi</taxon>
        <taxon>Mammalia</taxon>
        <taxon>Eutheria</taxon>
        <taxon>Laurasiatheria</taxon>
        <taxon>Perissodactyla</taxon>
        <taxon>Rhinocerotidae</taxon>
        <taxon>Diceros</taxon>
    </lineage>
</organism>
<protein>
    <submittedName>
        <fullName evidence="1">Uncharacterized protein</fullName>
    </submittedName>
</protein>
<evidence type="ECO:0000313" key="2">
    <source>
        <dbReference type="Proteomes" id="UP000551758"/>
    </source>
</evidence>
<evidence type="ECO:0000313" key="1">
    <source>
        <dbReference type="EMBL" id="KAF5928370.1"/>
    </source>
</evidence>
<accession>A0A7J7FJY7</accession>